<protein>
    <recommendedName>
        <fullName evidence="2">Condensin complex subunit 1 C-terminal domain-containing protein</fullName>
    </recommendedName>
</protein>
<organism evidence="1">
    <name type="scientific">Graphocephala atropunctata</name>
    <dbReference type="NCBI Taxonomy" id="36148"/>
    <lineage>
        <taxon>Eukaryota</taxon>
        <taxon>Metazoa</taxon>
        <taxon>Ecdysozoa</taxon>
        <taxon>Arthropoda</taxon>
        <taxon>Hexapoda</taxon>
        <taxon>Insecta</taxon>
        <taxon>Pterygota</taxon>
        <taxon>Neoptera</taxon>
        <taxon>Paraneoptera</taxon>
        <taxon>Hemiptera</taxon>
        <taxon>Auchenorrhyncha</taxon>
        <taxon>Membracoidea</taxon>
        <taxon>Cicadellidae</taxon>
        <taxon>Cicadellinae</taxon>
        <taxon>Cicadellini</taxon>
        <taxon>Graphocephala</taxon>
    </lineage>
</organism>
<sequence length="391" mass="43224">MMDGRHQFLRRGKPAYTLHPNALDRIIATGLGQTIRKEIAVTPILSLVNSEAHICCSDVNVTTASVAFGRWALPKLKKELLSSDPLISKNAINSVLDMVHDPEKAVEAVRLKIIPRLVRLMVSEDAFVRQRVLMILEVLAMQPNGKLAIVNHRTIMSNLSDLLCDSDVNVRSSAAKTTLALASWYLGVDEMIKKQFITSIVDRINTEQDNNILLILLETLELLLDQDMTAKRTALDKDGLELAVLLDHPLAEVRAKAACVVAQMARDPAGKRAIYQHRSGVLATLTNLLDDQDVEVKTQAAAALMFALCTTEAKLHCLDLATLPRLLDCAQMFRAAGLQMNAMKALTSLAESPEGQVILQRHIHRVQDIRPADDIARRHKATLLSVINRVI</sequence>
<dbReference type="InterPro" id="IPR042856">
    <property type="entry name" value="RSP14"/>
</dbReference>
<evidence type="ECO:0000313" key="1">
    <source>
        <dbReference type="EMBL" id="JAT29777.1"/>
    </source>
</evidence>
<evidence type="ECO:0008006" key="2">
    <source>
        <dbReference type="Google" id="ProtNLM"/>
    </source>
</evidence>
<dbReference type="PANTHER" id="PTHR15599:SF1">
    <property type="entry name" value="RADIAL SPOKE HEAD 14 HOMOLOG"/>
    <property type="match status" value="1"/>
</dbReference>
<proteinExistence type="predicted"/>
<dbReference type="SUPFAM" id="SSF48371">
    <property type="entry name" value="ARM repeat"/>
    <property type="match status" value="1"/>
</dbReference>
<name>A0A1B6M1I1_9HEMI</name>
<dbReference type="InterPro" id="IPR011989">
    <property type="entry name" value="ARM-like"/>
</dbReference>
<gene>
    <name evidence="1" type="ORF">g.15824</name>
</gene>
<dbReference type="EMBL" id="GEBQ01010200">
    <property type="protein sequence ID" value="JAT29777.1"/>
    <property type="molecule type" value="Transcribed_RNA"/>
</dbReference>
<dbReference type="PANTHER" id="PTHR15599">
    <property type="entry name" value="RTDR1"/>
    <property type="match status" value="1"/>
</dbReference>
<dbReference type="Gene3D" id="1.25.10.10">
    <property type="entry name" value="Leucine-rich Repeat Variant"/>
    <property type="match status" value="2"/>
</dbReference>
<reference evidence="1" key="1">
    <citation type="submission" date="2015-11" db="EMBL/GenBank/DDBJ databases">
        <title>De novo transcriptome assembly of four potential Pierce s Disease insect vectors from Arizona vineyards.</title>
        <authorList>
            <person name="Tassone E.E."/>
        </authorList>
    </citation>
    <scope>NUCLEOTIDE SEQUENCE</scope>
</reference>
<dbReference type="AlphaFoldDB" id="A0A1B6M1I1"/>
<accession>A0A1B6M1I1</accession>
<dbReference type="InterPro" id="IPR016024">
    <property type="entry name" value="ARM-type_fold"/>
</dbReference>